<organism evidence="1 2">
    <name type="scientific">Goodea atripinnis</name>
    <dbReference type="NCBI Taxonomy" id="208336"/>
    <lineage>
        <taxon>Eukaryota</taxon>
        <taxon>Metazoa</taxon>
        <taxon>Chordata</taxon>
        <taxon>Craniata</taxon>
        <taxon>Vertebrata</taxon>
        <taxon>Euteleostomi</taxon>
        <taxon>Actinopterygii</taxon>
        <taxon>Neopterygii</taxon>
        <taxon>Teleostei</taxon>
        <taxon>Neoteleostei</taxon>
        <taxon>Acanthomorphata</taxon>
        <taxon>Ovalentaria</taxon>
        <taxon>Atherinomorphae</taxon>
        <taxon>Cyprinodontiformes</taxon>
        <taxon>Goodeidae</taxon>
        <taxon>Goodea</taxon>
    </lineage>
</organism>
<name>A0ABV0NW15_9TELE</name>
<evidence type="ECO:0000313" key="1">
    <source>
        <dbReference type="EMBL" id="MEQ2174989.1"/>
    </source>
</evidence>
<dbReference type="Proteomes" id="UP001476798">
    <property type="component" value="Unassembled WGS sequence"/>
</dbReference>
<sequence>MSWMTSSVHKYCNSGGRESTLFEVQCEVQSVMIWGSMSSAAVSPLGFLKSNQCSHVPGHFRALHAFSSNQLCKDTDFIFKQDLIVAHTAKGNKSFSDHVTCYCQVDLTPHSECEYCQEEDESPKPIMQMT</sequence>
<evidence type="ECO:0008006" key="3">
    <source>
        <dbReference type="Google" id="ProtNLM"/>
    </source>
</evidence>
<reference evidence="1 2" key="1">
    <citation type="submission" date="2021-06" db="EMBL/GenBank/DDBJ databases">
        <authorList>
            <person name="Palmer J.M."/>
        </authorList>
    </citation>
    <scope>NUCLEOTIDE SEQUENCE [LARGE SCALE GENOMIC DNA]</scope>
    <source>
        <strain evidence="1 2">GA_2019</strain>
        <tissue evidence="1">Muscle</tissue>
    </source>
</reference>
<comment type="caution">
    <text evidence="1">The sequence shown here is derived from an EMBL/GenBank/DDBJ whole genome shotgun (WGS) entry which is preliminary data.</text>
</comment>
<accession>A0ABV0NW15</accession>
<protein>
    <recommendedName>
        <fullName evidence="3">Zona pellucida glycoprotein 3</fullName>
    </recommendedName>
</protein>
<gene>
    <name evidence="1" type="ORF">GOODEAATRI_013509</name>
</gene>
<proteinExistence type="predicted"/>
<dbReference type="EMBL" id="JAHRIO010050887">
    <property type="protein sequence ID" value="MEQ2174989.1"/>
    <property type="molecule type" value="Genomic_DNA"/>
</dbReference>
<keyword evidence="2" id="KW-1185">Reference proteome</keyword>
<evidence type="ECO:0000313" key="2">
    <source>
        <dbReference type="Proteomes" id="UP001476798"/>
    </source>
</evidence>